<evidence type="ECO:0000313" key="1">
    <source>
        <dbReference type="EMBL" id="KAA2238622.1"/>
    </source>
</evidence>
<keyword evidence="2" id="KW-1185">Reference proteome</keyword>
<protein>
    <submittedName>
        <fullName evidence="1">Uncharacterized protein</fullName>
    </submittedName>
</protein>
<gene>
    <name evidence="1" type="ORF">F0L74_20575</name>
</gene>
<dbReference type="AlphaFoldDB" id="A0A5B2VK11"/>
<name>A0A5B2VK11_9BACT</name>
<dbReference type="Proteomes" id="UP000324611">
    <property type="component" value="Unassembled WGS sequence"/>
</dbReference>
<accession>A0A5B2VK11</accession>
<evidence type="ECO:0000313" key="2">
    <source>
        <dbReference type="Proteomes" id="UP000324611"/>
    </source>
</evidence>
<proteinExistence type="predicted"/>
<dbReference type="RefSeq" id="WP_149839801.1">
    <property type="nucleotide sequence ID" value="NZ_VUOC01000004.1"/>
</dbReference>
<reference evidence="1 2" key="1">
    <citation type="submission" date="2019-09" db="EMBL/GenBank/DDBJ databases">
        <title>Chitinophaga ginsengihumi sp. nov., isolated from soil of ginseng rhizosphere.</title>
        <authorList>
            <person name="Lee J."/>
        </authorList>
    </citation>
    <scope>NUCLEOTIDE SEQUENCE [LARGE SCALE GENOMIC DNA]</scope>
    <source>
        <strain evidence="1 2">BN140078</strain>
    </source>
</reference>
<comment type="caution">
    <text evidence="1">The sequence shown here is derived from an EMBL/GenBank/DDBJ whole genome shotgun (WGS) entry which is preliminary data.</text>
</comment>
<reference evidence="1 2" key="2">
    <citation type="submission" date="2019-09" db="EMBL/GenBank/DDBJ databases">
        <authorList>
            <person name="Jin C."/>
        </authorList>
    </citation>
    <scope>NUCLEOTIDE SEQUENCE [LARGE SCALE GENOMIC DNA]</scope>
    <source>
        <strain evidence="1 2">BN140078</strain>
    </source>
</reference>
<organism evidence="1 2">
    <name type="scientific">Chitinophaga agrisoli</name>
    <dbReference type="NCBI Taxonomy" id="2607653"/>
    <lineage>
        <taxon>Bacteria</taxon>
        <taxon>Pseudomonadati</taxon>
        <taxon>Bacteroidota</taxon>
        <taxon>Chitinophagia</taxon>
        <taxon>Chitinophagales</taxon>
        <taxon>Chitinophagaceae</taxon>
        <taxon>Chitinophaga</taxon>
    </lineage>
</organism>
<dbReference type="EMBL" id="VUOC01000004">
    <property type="protein sequence ID" value="KAA2238622.1"/>
    <property type="molecule type" value="Genomic_DNA"/>
</dbReference>
<sequence length="78" mass="7998">MKKDILSFLEKLKENKDGTISGGFGSIRGGFTLSRFGTNNNNCINTGTCSGSNSGGCTNGTCSGSNSPIEACTNFSCS</sequence>